<reference evidence="9 10" key="1">
    <citation type="submission" date="2021-02" db="EMBL/GenBank/DDBJ databases">
        <title>Complete Genome Sequence of Arcanobacterium phocisimile strain DSM 26142T from a harbour seal.</title>
        <authorList>
            <person name="Borowiak M."/>
            <person name="Alssahen M."/>
            <person name="Malorny B."/>
            <person name="Laemmler C."/>
            <person name="Siebert U."/>
            <person name="Ploetz M."/>
            <person name="Abdulmawjood A."/>
        </authorList>
    </citation>
    <scope>NUCLEOTIDE SEQUENCE [LARGE SCALE GENOMIC DNA]</scope>
    <source>
        <strain evidence="9 10">DSM 26142</strain>
    </source>
</reference>
<organism evidence="9 10">
    <name type="scientific">Arcanobacterium phocisimile</name>
    <dbReference type="NCBI Taxonomy" id="1302235"/>
    <lineage>
        <taxon>Bacteria</taxon>
        <taxon>Bacillati</taxon>
        <taxon>Actinomycetota</taxon>
        <taxon>Actinomycetes</taxon>
        <taxon>Actinomycetales</taxon>
        <taxon>Actinomycetaceae</taxon>
        <taxon>Arcanobacterium</taxon>
    </lineage>
</organism>
<dbReference type="Proteomes" id="UP000602653">
    <property type="component" value="Chromosome"/>
</dbReference>
<dbReference type="Pfam" id="PF06781">
    <property type="entry name" value="CrgA"/>
    <property type="match status" value="1"/>
</dbReference>
<evidence type="ECO:0000256" key="5">
    <source>
        <dbReference type="ARBA" id="ARBA00023136"/>
    </source>
</evidence>
<keyword evidence="1 7" id="KW-1003">Cell membrane</keyword>
<evidence type="ECO:0000256" key="6">
    <source>
        <dbReference type="ARBA" id="ARBA00023306"/>
    </source>
</evidence>
<dbReference type="HAMAP" id="MF_00631">
    <property type="entry name" value="CrgA"/>
    <property type="match status" value="1"/>
</dbReference>
<feature type="compositionally biased region" description="Basic and acidic residues" evidence="8">
    <location>
        <begin position="9"/>
        <end position="24"/>
    </location>
</feature>
<proteinExistence type="inferred from homology"/>
<keyword evidence="6 7" id="KW-0131">Cell cycle</keyword>
<keyword evidence="5 7" id="KW-0472">Membrane</keyword>
<gene>
    <name evidence="7" type="primary">crgA</name>
    <name evidence="9" type="ORF">JTE88_00410</name>
</gene>
<evidence type="ECO:0000256" key="1">
    <source>
        <dbReference type="ARBA" id="ARBA00022475"/>
    </source>
</evidence>
<feature type="region of interest" description="Disordered" evidence="8">
    <location>
        <begin position="1"/>
        <end position="30"/>
    </location>
</feature>
<evidence type="ECO:0000256" key="2">
    <source>
        <dbReference type="ARBA" id="ARBA00022618"/>
    </source>
</evidence>
<evidence type="ECO:0000256" key="7">
    <source>
        <dbReference type="HAMAP-Rule" id="MF_00631"/>
    </source>
</evidence>
<dbReference type="EMBL" id="CP070228">
    <property type="protein sequence ID" value="QRV02260.1"/>
    <property type="molecule type" value="Genomic_DNA"/>
</dbReference>
<evidence type="ECO:0000256" key="8">
    <source>
        <dbReference type="SAM" id="MobiDB-lite"/>
    </source>
</evidence>
<accession>A0ABX7IHD9</accession>
<comment type="similarity">
    <text evidence="7">Belongs to the CrgA family.</text>
</comment>
<comment type="subcellular location">
    <subcellularLocation>
        <location evidence="7">Cell membrane</location>
        <topology evidence="7">Multi-pass membrane protein</topology>
    </subcellularLocation>
</comment>
<dbReference type="InterPro" id="IPR009619">
    <property type="entry name" value="CrgA"/>
</dbReference>
<keyword evidence="3 7" id="KW-0812">Transmembrane</keyword>
<keyword evidence="10" id="KW-1185">Reference proteome</keyword>
<protein>
    <recommendedName>
        <fullName evidence="7">Cell division protein CrgA</fullName>
    </recommendedName>
</protein>
<sequence>MPESKKRKKVEERRIAASRDRQERPAPQLQRSPRWWAPLMVALAVIGLLVVVTAYVSHGQAPIPGFGNGNLFVGIGLMLVGFLMTMGWK</sequence>
<evidence type="ECO:0000256" key="4">
    <source>
        <dbReference type="ARBA" id="ARBA00022989"/>
    </source>
</evidence>
<dbReference type="RefSeq" id="WP_204424608.1">
    <property type="nucleotide sequence ID" value="NZ_CP070228.1"/>
</dbReference>
<comment type="function">
    <text evidence="7">Involved in cell division.</text>
</comment>
<evidence type="ECO:0000313" key="9">
    <source>
        <dbReference type="EMBL" id="QRV02260.1"/>
    </source>
</evidence>
<dbReference type="GO" id="GO:0051301">
    <property type="term" value="P:cell division"/>
    <property type="evidence" value="ECO:0007669"/>
    <property type="project" value="UniProtKB-KW"/>
</dbReference>
<name>A0ABX7IHD9_9ACTO</name>
<feature type="transmembrane region" description="Helical" evidence="7">
    <location>
        <begin position="69"/>
        <end position="88"/>
    </location>
</feature>
<feature type="transmembrane region" description="Helical" evidence="7">
    <location>
        <begin position="35"/>
        <end position="57"/>
    </location>
</feature>
<evidence type="ECO:0000256" key="3">
    <source>
        <dbReference type="ARBA" id="ARBA00022692"/>
    </source>
</evidence>
<keyword evidence="4 7" id="KW-1133">Transmembrane helix</keyword>
<evidence type="ECO:0000313" key="10">
    <source>
        <dbReference type="Proteomes" id="UP000602653"/>
    </source>
</evidence>
<keyword evidence="2 7" id="KW-0132">Cell division</keyword>